<feature type="region of interest" description="Disordered" evidence="2">
    <location>
        <begin position="153"/>
        <end position="178"/>
    </location>
</feature>
<dbReference type="PANTHER" id="PTHR31680:SF20">
    <property type="entry name" value="PROTEIN LONGIFOLIA 2-LIKE"/>
    <property type="match status" value="1"/>
</dbReference>
<feature type="compositionally biased region" description="Polar residues" evidence="2">
    <location>
        <begin position="446"/>
        <end position="467"/>
    </location>
</feature>
<evidence type="ECO:0000256" key="1">
    <source>
        <dbReference type="SAM" id="Coils"/>
    </source>
</evidence>
<dbReference type="Gramene" id="OE9A016708T2">
    <property type="protein sequence ID" value="OE9A016708C2"/>
    <property type="gene ID" value="OE9A016708"/>
</dbReference>
<feature type="region of interest" description="Disordered" evidence="2">
    <location>
        <begin position="340"/>
        <end position="359"/>
    </location>
</feature>
<dbReference type="Proteomes" id="UP000594638">
    <property type="component" value="Unassembled WGS sequence"/>
</dbReference>
<organism evidence="4 5">
    <name type="scientific">Olea europaea subsp. europaea</name>
    <dbReference type="NCBI Taxonomy" id="158383"/>
    <lineage>
        <taxon>Eukaryota</taxon>
        <taxon>Viridiplantae</taxon>
        <taxon>Streptophyta</taxon>
        <taxon>Embryophyta</taxon>
        <taxon>Tracheophyta</taxon>
        <taxon>Spermatophyta</taxon>
        <taxon>Magnoliopsida</taxon>
        <taxon>eudicotyledons</taxon>
        <taxon>Gunneridae</taxon>
        <taxon>Pentapetalae</taxon>
        <taxon>asterids</taxon>
        <taxon>lamiids</taxon>
        <taxon>Lamiales</taxon>
        <taxon>Oleaceae</taxon>
        <taxon>Oleeae</taxon>
        <taxon>Olea</taxon>
    </lineage>
</organism>
<dbReference type="PANTHER" id="PTHR31680">
    <property type="entry name" value="LONGIFOLIA PROTEIN"/>
    <property type="match status" value="1"/>
</dbReference>
<evidence type="ECO:0000259" key="3">
    <source>
        <dbReference type="Pfam" id="PF14309"/>
    </source>
</evidence>
<feature type="region of interest" description="Disordered" evidence="2">
    <location>
        <begin position="446"/>
        <end position="625"/>
    </location>
</feature>
<feature type="compositionally biased region" description="Basic and acidic residues" evidence="2">
    <location>
        <begin position="509"/>
        <end position="530"/>
    </location>
</feature>
<dbReference type="InterPro" id="IPR033334">
    <property type="entry name" value="LNG1/2"/>
</dbReference>
<proteinExistence type="predicted"/>
<reference evidence="4 5" key="1">
    <citation type="submission" date="2019-12" db="EMBL/GenBank/DDBJ databases">
        <authorList>
            <person name="Alioto T."/>
            <person name="Alioto T."/>
            <person name="Gomez Garrido J."/>
        </authorList>
    </citation>
    <scope>NUCLEOTIDE SEQUENCE [LARGE SCALE GENOMIC DNA]</scope>
</reference>
<feature type="region of interest" description="Disordered" evidence="2">
    <location>
        <begin position="87"/>
        <end position="125"/>
    </location>
</feature>
<feature type="compositionally biased region" description="Basic and acidic residues" evidence="2">
    <location>
        <begin position="160"/>
        <end position="171"/>
    </location>
</feature>
<accession>A0A8S0RJT6</accession>
<feature type="compositionally biased region" description="Polar residues" evidence="2">
    <location>
        <begin position="547"/>
        <end position="563"/>
    </location>
</feature>
<evidence type="ECO:0000256" key="2">
    <source>
        <dbReference type="SAM" id="MobiDB-lite"/>
    </source>
</evidence>
<feature type="compositionally biased region" description="Polar residues" evidence="2">
    <location>
        <begin position="571"/>
        <end position="586"/>
    </location>
</feature>
<comment type="caution">
    <text evidence="4">The sequence shown here is derived from an EMBL/GenBank/DDBJ whole genome shotgun (WGS) entry which is preliminary data.</text>
</comment>
<dbReference type="AlphaFoldDB" id="A0A8S0RJT6"/>
<dbReference type="OrthoDB" id="769613at2759"/>
<dbReference type="EMBL" id="CACTIH010003629">
    <property type="protein sequence ID" value="CAA2979422.1"/>
    <property type="molecule type" value="Genomic_DNA"/>
</dbReference>
<feature type="region of interest" description="Disordered" evidence="2">
    <location>
        <begin position="306"/>
        <end position="329"/>
    </location>
</feature>
<dbReference type="Pfam" id="PF14309">
    <property type="entry name" value="DUF4378"/>
    <property type="match status" value="1"/>
</dbReference>
<protein>
    <recommendedName>
        <fullName evidence="3">DUF4378 domain-containing protein</fullName>
    </recommendedName>
</protein>
<gene>
    <name evidence="4" type="ORF">OLEA9_A016708</name>
</gene>
<feature type="compositionally biased region" description="Polar residues" evidence="2">
    <location>
        <begin position="492"/>
        <end position="508"/>
    </location>
</feature>
<keyword evidence="5" id="KW-1185">Reference proteome</keyword>
<sequence length="965" mass="108606">MSTKFISSLTDENPDLRKQIGCMTGIFQLFDRHHSLAGRRMSSHNHKRLLQGANHDIDPKYPTKTATVREKNLKKVPKEKPRISSKIYQASDSSSSGPFTGCNKTAQQKAVSSNQSNIPETPSQTIITKEQKNSFPDIVKDSMYRETRGLSIRSKAKDRRGHEVKHIDSPRPLHGLGKLQEGTKISKNERLALPRLSYDERESRDAVKSKINLREFPRLSLDSKAGSIKSSALETKCNFLSQDLHVENENSSRVLNHEEGSNKRLSNVVAKLMGLEAFPNIMSTDGSTMIKINSCLIDGSVRRSSKAANEGKSSQISCLPDVSRKEPASPRLVANPADKAISNPRFPLEPAPWKQQDISQGSEKRALKGMKASTDISNISSSVFGEIEKRITELEFKKSGKDLRALKQILEAMQKTKNRLENQKEVREFASQTSISNLVIRSSNQDSRLSMWKDQQNVRQFPTSKGTIPTKRSESSTANMKRAKASDKVRISRSSSVSTMEISHLQTLRQRDSTRNRENSVQRQTTEDLVRRRKYLKEPSWVLPSADNKNNSGGLKVDQTSKSAPHIKVENISTSGRSSGMLSPRSQQKKHATDRQYHPTTPSSDSGRVRNPCSTQFEGLGYSNRKLKPKSTNLYQVDTASVKSESNNSLESQIETEVTSLVQLIEMNDKQHKEPKFRNPEARLKECTPSKVELATTTLEQPSPVSVLDATFFGDESPSPVKKILTTFKEDDGPSPDEEDIEQLAYILRSLNTTPDDVATYHNPSVYESSNPDQQYIFKILLASGLLNDDSYVPMANQLHSSCNVINPNLFCVQEQMEKRIELADEEFNEANTQLNINQKMHRKIVFDTVNELLVRKFSSEGSIVSGRKSLNQQELLKALQLEVDCLQRKPGCSLDEKADGLDRIIAADMMHRSADWTNYIGEIPALVLDIERLIFKDLIDEVTMIKVNGLHDWPQRHCRKLFTK</sequence>
<feature type="coiled-coil region" evidence="1">
    <location>
        <begin position="403"/>
        <end position="433"/>
    </location>
</feature>
<dbReference type="GO" id="GO:0051513">
    <property type="term" value="P:regulation of monopolar cell growth"/>
    <property type="evidence" value="ECO:0007669"/>
    <property type="project" value="InterPro"/>
</dbReference>
<evidence type="ECO:0000313" key="5">
    <source>
        <dbReference type="Proteomes" id="UP000594638"/>
    </source>
</evidence>
<dbReference type="InterPro" id="IPR025486">
    <property type="entry name" value="DUF4378"/>
</dbReference>
<evidence type="ECO:0000313" key="4">
    <source>
        <dbReference type="EMBL" id="CAA2979422.1"/>
    </source>
</evidence>
<feature type="compositionally biased region" description="Polar residues" evidence="2">
    <location>
        <begin position="598"/>
        <end position="617"/>
    </location>
</feature>
<keyword evidence="1" id="KW-0175">Coiled coil</keyword>
<name>A0A8S0RJT6_OLEEU</name>
<feature type="domain" description="DUF4378" evidence="3">
    <location>
        <begin position="775"/>
        <end position="942"/>
    </location>
</feature>